<evidence type="ECO:0000256" key="2">
    <source>
        <dbReference type="SAM" id="SignalP"/>
    </source>
</evidence>
<feature type="compositionally biased region" description="Basic and acidic residues" evidence="1">
    <location>
        <begin position="318"/>
        <end position="335"/>
    </location>
</feature>
<dbReference type="EMBL" id="ADMH02000042">
    <property type="protein sequence ID" value="ETN68008.1"/>
    <property type="molecule type" value="Genomic_DNA"/>
</dbReference>
<feature type="chain" id="PRO_5010850234" description="Salivary secreted mucin 3" evidence="2">
    <location>
        <begin position="26"/>
        <end position="577"/>
    </location>
</feature>
<feature type="region of interest" description="Disordered" evidence="1">
    <location>
        <begin position="180"/>
        <end position="205"/>
    </location>
</feature>
<dbReference type="InParanoid" id="W5JWI3"/>
<accession>W5JWI3</accession>
<dbReference type="VEuPathDB" id="VectorBase:ADAC000155"/>
<dbReference type="OMA" id="HNFGGVI"/>
<dbReference type="STRING" id="43151.W5JWI3"/>
<evidence type="ECO:0008006" key="4">
    <source>
        <dbReference type="Google" id="ProtNLM"/>
    </source>
</evidence>
<dbReference type="FunCoup" id="W5JWI3">
    <property type="interactions" value="1"/>
</dbReference>
<name>W5JWI3_ANODA</name>
<feature type="region of interest" description="Disordered" evidence="1">
    <location>
        <begin position="64"/>
        <end position="87"/>
    </location>
</feature>
<proteinExistence type="predicted"/>
<evidence type="ECO:0000256" key="1">
    <source>
        <dbReference type="SAM" id="MobiDB-lite"/>
    </source>
</evidence>
<dbReference type="AlphaFoldDB" id="W5JWI3"/>
<comment type="caution">
    <text evidence="3">The sequence shown here is derived from an EMBL/GenBank/DDBJ whole genome shotgun (WGS) entry which is preliminary data.</text>
</comment>
<sequence>MRQTSVRQAALLLLVVALTVTTTFAYPGMFGKGAGPYPSIDYSSVFTARAVQYHTAIFLDEDASAGSSGRGKQAGKQYSGDRESDTSEDAEFIVVPLPAERPTYYNRYPSSFEGFDGVVDTGDFAPVPARPVYFPSYNPFSWHLSGYLDDILKRMRDRFSGSWNPFYGGIPSTVDFIPSGPGIWPSEIPEDSSSEDGTNTNSTSTVKVIDGHKVVINDTYYTKKTGYGTSIFKVRVIDVKPASGEGGDEAPESKPEQPTEVEVANRKGEDDEESKKPESTTVDPTTRDTELESSDEGETPADDNLNTIDSGSDDGDIDGPKAKEAAPEENDKTESSEQQWAGLESFEAGPSSPLDRLNDSPELALQRNRANSELLESSSEEEEAADSDVVKAAREPLSDEWPQEDDRKRIIVSTNRFDNRFAANQQTQNSGDAQEQFDLTNDIAINYRLAEDKTVTINPNAITFNPMSPPPVIVQRDPLPSAGEGPVFPAQAGGGGRPPSMGFPPTGQAGFPSMVPFPGFPGSFPGAGQFPVQPFPPQTPLFGFPALGGPGIRPNFGVPVNPQVPPFFFGNGPFGRP</sequence>
<keyword evidence="2" id="KW-0732">Signal</keyword>
<feature type="region of interest" description="Disordered" evidence="1">
    <location>
        <begin position="242"/>
        <end position="408"/>
    </location>
</feature>
<organism evidence="3">
    <name type="scientific">Anopheles darlingi</name>
    <name type="common">Mosquito</name>
    <dbReference type="NCBI Taxonomy" id="43151"/>
    <lineage>
        <taxon>Eukaryota</taxon>
        <taxon>Metazoa</taxon>
        <taxon>Ecdysozoa</taxon>
        <taxon>Arthropoda</taxon>
        <taxon>Hexapoda</taxon>
        <taxon>Insecta</taxon>
        <taxon>Pterygota</taxon>
        <taxon>Neoptera</taxon>
        <taxon>Endopterygota</taxon>
        <taxon>Diptera</taxon>
        <taxon>Nematocera</taxon>
        <taxon>Culicoidea</taxon>
        <taxon>Culicidae</taxon>
        <taxon>Anophelinae</taxon>
        <taxon>Anopheles</taxon>
    </lineage>
</organism>
<dbReference type="VEuPathDB" id="VectorBase:ADAR2_005526"/>
<feature type="compositionally biased region" description="Acidic residues" evidence="1">
    <location>
        <begin position="291"/>
        <end position="301"/>
    </location>
</feature>
<reference evidence="3" key="1">
    <citation type="journal article" date="2010" name="BMC Genomics">
        <title>Combination of measures distinguishes pre-miRNAs from other stem-loops in the genome of the newly sequenced Anopheles darlingi.</title>
        <authorList>
            <person name="Mendes N.D."/>
            <person name="Freitas A.T."/>
            <person name="Vasconcelos A.T."/>
            <person name="Sagot M.F."/>
        </authorList>
    </citation>
    <scope>NUCLEOTIDE SEQUENCE</scope>
</reference>
<feature type="signal peptide" evidence="2">
    <location>
        <begin position="1"/>
        <end position="25"/>
    </location>
</feature>
<reference evidence="3" key="2">
    <citation type="submission" date="2010-05" db="EMBL/GenBank/DDBJ databases">
        <authorList>
            <person name="Almeida L.G."/>
            <person name="Nicolas M.F."/>
            <person name="Souza R.C."/>
            <person name="Vasconcelos A.T.R."/>
        </authorList>
    </citation>
    <scope>NUCLEOTIDE SEQUENCE</scope>
</reference>
<dbReference type="HOGENOM" id="CLU_529163_0_0_1"/>
<feature type="compositionally biased region" description="Basic and acidic residues" evidence="1">
    <location>
        <begin position="251"/>
        <end position="278"/>
    </location>
</feature>
<reference evidence="3" key="3">
    <citation type="journal article" date="2013" name="Nucleic Acids Res.">
        <title>The genome of Anopheles darlingi, the main neotropical malaria vector.</title>
        <authorList>
            <person name="Marinotti O."/>
            <person name="Cerqueira G.C."/>
            <person name="de Almeida L.G."/>
            <person name="Ferro M.I."/>
            <person name="Loreto E.L."/>
            <person name="Zaha A."/>
            <person name="Teixeira S.M."/>
            <person name="Wespiser A.R."/>
            <person name="Almeida E Silva A."/>
            <person name="Schlindwein A.D."/>
            <person name="Pacheco A.C."/>
            <person name="Silva A.L."/>
            <person name="Graveley B.R."/>
            <person name="Walenz B.P."/>
            <person name="Lima Bde A."/>
            <person name="Ribeiro C.A."/>
            <person name="Nunes-Silva C.G."/>
            <person name="de Carvalho C.R."/>
            <person name="Soares C.M."/>
            <person name="de Menezes C.B."/>
            <person name="Matiolli C."/>
            <person name="Caffrey D."/>
            <person name="Araujo D.A."/>
            <person name="de Oliveira D.M."/>
            <person name="Golenbock D."/>
            <person name="Grisard E.C."/>
            <person name="Fantinatti-Garboggini F."/>
            <person name="de Carvalho F.M."/>
            <person name="Barcellos F.G."/>
            <person name="Prosdocimi F."/>
            <person name="May G."/>
            <person name="Azevedo Junior G.M."/>
            <person name="Guimaraes G.M."/>
            <person name="Goldman G.H."/>
            <person name="Padilha I.Q."/>
            <person name="Batista Jda S."/>
            <person name="Ferro J.A."/>
            <person name="Ribeiro J.M."/>
            <person name="Fietto J.L."/>
            <person name="Dabbas K.M."/>
            <person name="Cerdeira L."/>
            <person name="Agnez-Lima L.F."/>
            <person name="Brocchi M."/>
            <person name="de Carvalho M.O."/>
            <person name="Teixeira Mde M."/>
            <person name="Diniz Maia Mde M."/>
            <person name="Goldman M.H."/>
            <person name="Cruz Schneider M.P."/>
            <person name="Felipe M.S."/>
            <person name="Hungria M."/>
            <person name="Nicolas M.F."/>
            <person name="Pereira M."/>
            <person name="Montes M.A."/>
            <person name="Cantao M.E."/>
            <person name="Vincentz M."/>
            <person name="Rafael M.S."/>
            <person name="Silverman N."/>
            <person name="Stoco P.H."/>
            <person name="Souza R.C."/>
            <person name="Vicentini R."/>
            <person name="Gazzinelli R.T."/>
            <person name="Neves Rde O."/>
            <person name="Silva R."/>
            <person name="Astolfi-Filho S."/>
            <person name="Maciel T.E."/>
            <person name="Urmenyi T.P."/>
            <person name="Tadei W.P."/>
            <person name="Camargo E.P."/>
            <person name="de Vasconcelos A.T."/>
        </authorList>
    </citation>
    <scope>NUCLEOTIDE SEQUENCE</scope>
</reference>
<evidence type="ECO:0000313" key="3">
    <source>
        <dbReference type="EMBL" id="ETN68008.1"/>
    </source>
</evidence>
<feature type="compositionally biased region" description="Basic and acidic residues" evidence="1">
    <location>
        <begin position="388"/>
        <end position="397"/>
    </location>
</feature>
<dbReference type="eggNOG" id="ENOG502SF4P">
    <property type="taxonomic scope" value="Eukaryota"/>
</dbReference>
<protein>
    <recommendedName>
        <fullName evidence="4">Salivary secreted mucin 3</fullName>
    </recommendedName>
</protein>
<gene>
    <name evidence="3" type="ORF">AND_000155</name>
</gene>